<reference evidence="2 3" key="1">
    <citation type="journal article" date="2018" name="Mol. Plant">
        <title>The genome of Artemisia annua provides insight into the evolution of Asteraceae family and artemisinin biosynthesis.</title>
        <authorList>
            <person name="Shen Q."/>
            <person name="Zhang L."/>
            <person name="Liao Z."/>
            <person name="Wang S."/>
            <person name="Yan T."/>
            <person name="Shi P."/>
            <person name="Liu M."/>
            <person name="Fu X."/>
            <person name="Pan Q."/>
            <person name="Wang Y."/>
            <person name="Lv Z."/>
            <person name="Lu X."/>
            <person name="Zhang F."/>
            <person name="Jiang W."/>
            <person name="Ma Y."/>
            <person name="Chen M."/>
            <person name="Hao X."/>
            <person name="Li L."/>
            <person name="Tang Y."/>
            <person name="Lv G."/>
            <person name="Zhou Y."/>
            <person name="Sun X."/>
            <person name="Brodelius P.E."/>
            <person name="Rose J.K.C."/>
            <person name="Tang K."/>
        </authorList>
    </citation>
    <scope>NUCLEOTIDE SEQUENCE [LARGE SCALE GENOMIC DNA]</scope>
    <source>
        <strain evidence="3">cv. Huhao1</strain>
        <tissue evidence="2">Leaf</tissue>
    </source>
</reference>
<feature type="region of interest" description="Disordered" evidence="1">
    <location>
        <begin position="1"/>
        <end position="44"/>
    </location>
</feature>
<dbReference type="AlphaFoldDB" id="A0A2U1LE05"/>
<evidence type="ECO:0000313" key="2">
    <source>
        <dbReference type="EMBL" id="PWA47239.1"/>
    </source>
</evidence>
<accession>A0A2U1LE05</accession>
<keyword evidence="3" id="KW-1185">Reference proteome</keyword>
<proteinExistence type="predicted"/>
<dbReference type="EMBL" id="PKPP01009901">
    <property type="protein sequence ID" value="PWA47239.1"/>
    <property type="molecule type" value="Genomic_DNA"/>
</dbReference>
<protein>
    <submittedName>
        <fullName evidence="2">Uncharacterized protein</fullName>
    </submittedName>
</protein>
<organism evidence="2 3">
    <name type="scientific">Artemisia annua</name>
    <name type="common">Sweet wormwood</name>
    <dbReference type="NCBI Taxonomy" id="35608"/>
    <lineage>
        <taxon>Eukaryota</taxon>
        <taxon>Viridiplantae</taxon>
        <taxon>Streptophyta</taxon>
        <taxon>Embryophyta</taxon>
        <taxon>Tracheophyta</taxon>
        <taxon>Spermatophyta</taxon>
        <taxon>Magnoliopsida</taxon>
        <taxon>eudicotyledons</taxon>
        <taxon>Gunneridae</taxon>
        <taxon>Pentapetalae</taxon>
        <taxon>asterids</taxon>
        <taxon>campanulids</taxon>
        <taxon>Asterales</taxon>
        <taxon>Asteraceae</taxon>
        <taxon>Asteroideae</taxon>
        <taxon>Anthemideae</taxon>
        <taxon>Artemisiinae</taxon>
        <taxon>Artemisia</taxon>
    </lineage>
</organism>
<evidence type="ECO:0000256" key="1">
    <source>
        <dbReference type="SAM" id="MobiDB-lite"/>
    </source>
</evidence>
<dbReference type="PANTHER" id="PTHR33448:SF10">
    <property type="entry name" value="PROTAMINE P1 FAMILY PROTEIN"/>
    <property type="match status" value="1"/>
</dbReference>
<comment type="caution">
    <text evidence="2">The sequence shown here is derived from an EMBL/GenBank/DDBJ whole genome shotgun (WGS) entry which is preliminary data.</text>
</comment>
<name>A0A2U1LE05_ARTAN</name>
<dbReference type="STRING" id="35608.A0A2U1LE05"/>
<dbReference type="Proteomes" id="UP000245207">
    <property type="component" value="Unassembled WGS sequence"/>
</dbReference>
<sequence>MMKLRKPISSPGRTSTNPPPLMKFLRNKSSSTRRRSSTTRARSPMFFRKKHTQISNIQQEPSSPKLFSANLLTDVNKNEGVVLKSPPKNAFLLTRCRSAPYRSTSLASKLCESSVEEEIKNLEVKKDGYEDVNEGVISGDEELMVIKEIDGVKEREMPLFLTRCKSESGRKWDKFLV</sequence>
<evidence type="ECO:0000313" key="3">
    <source>
        <dbReference type="Proteomes" id="UP000245207"/>
    </source>
</evidence>
<gene>
    <name evidence="2" type="ORF">CTI12_AA505780</name>
</gene>
<dbReference type="PANTHER" id="PTHR33448">
    <property type="entry name" value="CHLOROPLAST PROTEIN HCF243-RELATED"/>
    <property type="match status" value="1"/>
</dbReference>
<dbReference type="OrthoDB" id="1751357at2759"/>